<reference evidence="1 2" key="1">
    <citation type="journal article" date="2024" name="Appl. Microbiol. Biotechnol.">
        <title>Biosynthetic gene clusters with biotechnological applications in novel Antarctic isolates from Actinomycetota.</title>
        <authorList>
            <person name="Bruna P."/>
            <person name="Nunez-Montero K."/>
            <person name="Contreras M.J."/>
            <person name="Leal K."/>
            <person name="Garcia M."/>
            <person name="Abanto M."/>
            <person name="Barrientos L."/>
        </authorList>
    </citation>
    <scope>NUCLEOTIDE SEQUENCE [LARGE SCALE GENOMIC DNA]</scope>
    <source>
        <strain evidence="1 2">Se16.17</strain>
    </source>
</reference>
<comment type="caution">
    <text evidence="1">The sequence shown here is derived from an EMBL/GenBank/DDBJ whole genome shotgun (WGS) entry which is preliminary data.</text>
</comment>
<sequence length="207" mass="22547">MNSCPQAIEAVVFDIGGVLSAPEGGIKEVADVLGLDPQVVAPAYWADRGAYDKGSDREAYWRSVGDHLGIPIGPDLSAELDLVDSSRWAEVVPSARSLLQDVIESTTVLTGVLSNAPHTFAKVVRQAAWSDRLTHLLFSCEVGSAKPDPHMYEETERTFGVAQDAIVFFDDRKVNVEAATLRGWHARLWDGPEDARTYLRARGVLGD</sequence>
<dbReference type="Gene3D" id="3.40.50.1000">
    <property type="entry name" value="HAD superfamily/HAD-like"/>
    <property type="match status" value="1"/>
</dbReference>
<organism evidence="1 2">
    <name type="scientific">Paenarthrobacter nicotinovorans</name>
    <name type="common">Arthrobacter nicotinovorans</name>
    <dbReference type="NCBI Taxonomy" id="29320"/>
    <lineage>
        <taxon>Bacteria</taxon>
        <taxon>Bacillati</taxon>
        <taxon>Actinomycetota</taxon>
        <taxon>Actinomycetes</taxon>
        <taxon>Micrococcales</taxon>
        <taxon>Micrococcaceae</taxon>
        <taxon>Paenarthrobacter</taxon>
    </lineage>
</organism>
<dbReference type="NCBIfam" id="TIGR01509">
    <property type="entry name" value="HAD-SF-IA-v3"/>
    <property type="match status" value="1"/>
</dbReference>
<name>A0ABV0GNV3_PAENI</name>
<dbReference type="CDD" id="cd02603">
    <property type="entry name" value="HAD_sEH-N_like"/>
    <property type="match status" value="1"/>
</dbReference>
<dbReference type="Pfam" id="PF00702">
    <property type="entry name" value="Hydrolase"/>
    <property type="match status" value="1"/>
</dbReference>
<gene>
    <name evidence="1" type="ORF">V3C41_03465</name>
</gene>
<dbReference type="RefSeq" id="WP_026547045.1">
    <property type="nucleotide sequence ID" value="NZ_JBBMFV010000004.1"/>
</dbReference>
<accession>A0ABV0GNV3</accession>
<dbReference type="PANTHER" id="PTHR43611">
    <property type="entry name" value="ALPHA-D-GLUCOSE 1-PHOSPHATE PHOSPHATASE"/>
    <property type="match status" value="1"/>
</dbReference>
<evidence type="ECO:0000313" key="2">
    <source>
        <dbReference type="Proteomes" id="UP001448614"/>
    </source>
</evidence>
<proteinExistence type="predicted"/>
<dbReference type="PANTHER" id="PTHR43611:SF3">
    <property type="entry name" value="FLAVIN MONONUCLEOTIDE HYDROLASE 1, CHLOROPLATIC"/>
    <property type="match status" value="1"/>
</dbReference>
<evidence type="ECO:0000313" key="1">
    <source>
        <dbReference type="EMBL" id="MEO3940124.1"/>
    </source>
</evidence>
<keyword evidence="2" id="KW-1185">Reference proteome</keyword>
<dbReference type="InterPro" id="IPR023214">
    <property type="entry name" value="HAD_sf"/>
</dbReference>
<dbReference type="InterPro" id="IPR006439">
    <property type="entry name" value="HAD-SF_hydro_IA"/>
</dbReference>
<dbReference type="EMBL" id="JBBMFV010000004">
    <property type="protein sequence ID" value="MEO3940124.1"/>
    <property type="molecule type" value="Genomic_DNA"/>
</dbReference>
<dbReference type="Proteomes" id="UP001448614">
    <property type="component" value="Unassembled WGS sequence"/>
</dbReference>
<dbReference type="SUPFAM" id="SSF56784">
    <property type="entry name" value="HAD-like"/>
    <property type="match status" value="1"/>
</dbReference>
<protein>
    <submittedName>
        <fullName evidence="1">HAD family phosphatase</fullName>
    </submittedName>
</protein>
<dbReference type="InterPro" id="IPR036412">
    <property type="entry name" value="HAD-like_sf"/>
</dbReference>
<dbReference type="PRINTS" id="PR00413">
    <property type="entry name" value="HADHALOGNASE"/>
</dbReference>